<sequence>MDTEYPSFVETLRAGQKPEFPAHAKTIQYARELDAHDKLSHLRGNFNIPTKGSLRKRALDGAVAGETKEPKAHNGVSPVTKPNCTTNGNLKNDEASIYFVGNSLGAQPKCIRQYIDAHLETWASIGVNGHFTSFDNSPLAYWQDMAAACAAQSVDLVGAKSASEIIYMNTLTVNLHLMMASFYRPTAKRHKIIAEWKPFPSDSYAIASQLHWHGLTPATSLIEIHPPHPNPTSSSSLTLPTSHILATIDAHADSTALLLLPGIQYYTGQLFDIARITQHARARGIVVGWDLAHAVGNVELELHAWGVDFAVWCTYKYLNAGPGAVGGVFVHGRHHALLRGGGGGGDVAGGGVNGEGEGDGMGLGYRHRLAGWYGADKAVRFEMEKVFWPAEGAAGWQVSNPSVVDLACVRATLGMFERVGMRALRDKAVLLTGYLEWLLLGLLADGMGEGKDGEAAFRIITPGNPVERGSQLSLLLRGGLLEKVSQELADGGVVVDVRKPDVIRVAPVPMYCRFEDVWGFIMVFKRALDKCT</sequence>
<dbReference type="Proteomes" id="UP000724584">
    <property type="component" value="Unassembled WGS sequence"/>
</dbReference>
<organism evidence="1 2">
    <name type="scientific">Chaetomium tenue</name>
    <dbReference type="NCBI Taxonomy" id="1854479"/>
    <lineage>
        <taxon>Eukaryota</taxon>
        <taxon>Fungi</taxon>
        <taxon>Dikarya</taxon>
        <taxon>Ascomycota</taxon>
        <taxon>Pezizomycotina</taxon>
        <taxon>Sordariomycetes</taxon>
        <taxon>Sordariomycetidae</taxon>
        <taxon>Sordariales</taxon>
        <taxon>Chaetomiaceae</taxon>
        <taxon>Chaetomium</taxon>
    </lineage>
</organism>
<dbReference type="EMBL" id="JAGIZQ010000005">
    <property type="protein sequence ID" value="KAH6627448.1"/>
    <property type="molecule type" value="Genomic_DNA"/>
</dbReference>
<accession>A0ACB7P0B4</accession>
<gene>
    <name evidence="1" type="ORF">F5144DRAFT_535052</name>
</gene>
<proteinExistence type="predicted"/>
<comment type="caution">
    <text evidence="1">The sequence shown here is derived from an EMBL/GenBank/DDBJ whole genome shotgun (WGS) entry which is preliminary data.</text>
</comment>
<name>A0ACB7P0B4_9PEZI</name>
<keyword evidence="2" id="KW-1185">Reference proteome</keyword>
<evidence type="ECO:0000313" key="2">
    <source>
        <dbReference type="Proteomes" id="UP000724584"/>
    </source>
</evidence>
<evidence type="ECO:0000313" key="1">
    <source>
        <dbReference type="EMBL" id="KAH6627448.1"/>
    </source>
</evidence>
<reference evidence="1 2" key="1">
    <citation type="journal article" date="2021" name="Nat. Commun.">
        <title>Genetic determinants of endophytism in the Arabidopsis root mycobiome.</title>
        <authorList>
            <person name="Mesny F."/>
            <person name="Miyauchi S."/>
            <person name="Thiergart T."/>
            <person name="Pickel B."/>
            <person name="Atanasova L."/>
            <person name="Karlsson M."/>
            <person name="Huettel B."/>
            <person name="Barry K.W."/>
            <person name="Haridas S."/>
            <person name="Chen C."/>
            <person name="Bauer D."/>
            <person name="Andreopoulos W."/>
            <person name="Pangilinan J."/>
            <person name="LaButti K."/>
            <person name="Riley R."/>
            <person name="Lipzen A."/>
            <person name="Clum A."/>
            <person name="Drula E."/>
            <person name="Henrissat B."/>
            <person name="Kohler A."/>
            <person name="Grigoriev I.V."/>
            <person name="Martin F.M."/>
            <person name="Hacquard S."/>
        </authorList>
    </citation>
    <scope>NUCLEOTIDE SEQUENCE [LARGE SCALE GENOMIC DNA]</scope>
    <source>
        <strain evidence="1 2">MPI-SDFR-AT-0079</strain>
    </source>
</reference>
<protein>
    <submittedName>
        <fullName evidence="1">Kynureninase 2</fullName>
    </submittedName>
</protein>